<reference evidence="1 2" key="1">
    <citation type="submission" date="2024-09" db="EMBL/GenBank/DDBJ databases">
        <authorList>
            <person name="Sun Q."/>
            <person name="Mori K."/>
        </authorList>
    </citation>
    <scope>NUCLEOTIDE SEQUENCE [LARGE SCALE GENOMIC DNA]</scope>
    <source>
        <strain evidence="1 2">JCM 4557</strain>
    </source>
</reference>
<name>A0ABV6TIW0_9ACTN</name>
<dbReference type="Proteomes" id="UP001589887">
    <property type="component" value="Unassembled WGS sequence"/>
</dbReference>
<gene>
    <name evidence="1" type="ORF">ACFH04_16750</name>
</gene>
<dbReference type="EMBL" id="JBHMQV010000009">
    <property type="protein sequence ID" value="MFC0845348.1"/>
    <property type="molecule type" value="Genomic_DNA"/>
</dbReference>
<keyword evidence="2" id="KW-1185">Reference proteome</keyword>
<dbReference type="RefSeq" id="WP_394320129.1">
    <property type="nucleotide sequence ID" value="NZ_JBHMQV010000009.1"/>
</dbReference>
<comment type="caution">
    <text evidence="1">The sequence shown here is derived from an EMBL/GenBank/DDBJ whole genome shotgun (WGS) entry which is preliminary data.</text>
</comment>
<sequence>MALQVPQPPQESRSAAEAGVELLAGLGRVRTATLLPATADELRLAHPLQMYVIGLGDLPGGLDRARPVAWRYLVQHDSGPVALAETVRDEAGGHVFSQLNYGPFVAGTAAALAAAGREPGDAEVRLLHLPAVHLIAVWLHSSASDTLVPAAPAPPDVEANRSYPAAELFALLARNAPQDVLPPEAEDDRGGG</sequence>
<protein>
    <submittedName>
        <fullName evidence="1">Uncharacterized protein</fullName>
    </submittedName>
</protein>
<accession>A0ABV6TIW0</accession>
<evidence type="ECO:0000313" key="1">
    <source>
        <dbReference type="EMBL" id="MFC0845348.1"/>
    </source>
</evidence>
<proteinExistence type="predicted"/>
<organism evidence="1 2">
    <name type="scientific">Streptomyces noboritoensis</name>
    <dbReference type="NCBI Taxonomy" id="67337"/>
    <lineage>
        <taxon>Bacteria</taxon>
        <taxon>Bacillati</taxon>
        <taxon>Actinomycetota</taxon>
        <taxon>Actinomycetes</taxon>
        <taxon>Kitasatosporales</taxon>
        <taxon>Streptomycetaceae</taxon>
        <taxon>Streptomyces</taxon>
    </lineage>
</organism>
<evidence type="ECO:0000313" key="2">
    <source>
        <dbReference type="Proteomes" id="UP001589887"/>
    </source>
</evidence>